<comment type="caution">
    <text evidence="2">The sequence shown here is derived from an EMBL/GenBank/DDBJ whole genome shotgun (WGS) entry which is preliminary data.</text>
</comment>
<organism evidence="2 3">
    <name type="scientific">Cercophora newfieldiana</name>
    <dbReference type="NCBI Taxonomy" id="92897"/>
    <lineage>
        <taxon>Eukaryota</taxon>
        <taxon>Fungi</taxon>
        <taxon>Dikarya</taxon>
        <taxon>Ascomycota</taxon>
        <taxon>Pezizomycotina</taxon>
        <taxon>Sordariomycetes</taxon>
        <taxon>Sordariomycetidae</taxon>
        <taxon>Sordariales</taxon>
        <taxon>Lasiosphaeriaceae</taxon>
        <taxon>Cercophora</taxon>
    </lineage>
</organism>
<evidence type="ECO:0000259" key="1">
    <source>
        <dbReference type="Pfam" id="PF20150"/>
    </source>
</evidence>
<dbReference type="AlphaFoldDB" id="A0AA39YTM5"/>
<dbReference type="Pfam" id="PF20150">
    <property type="entry name" value="2EXR"/>
    <property type="match status" value="1"/>
</dbReference>
<evidence type="ECO:0000313" key="2">
    <source>
        <dbReference type="EMBL" id="KAK0657210.1"/>
    </source>
</evidence>
<gene>
    <name evidence="2" type="ORF">B0T16DRAFT_452692</name>
</gene>
<evidence type="ECO:0000313" key="3">
    <source>
        <dbReference type="Proteomes" id="UP001174936"/>
    </source>
</evidence>
<feature type="domain" description="2EXR" evidence="1">
    <location>
        <begin position="45"/>
        <end position="78"/>
    </location>
</feature>
<protein>
    <recommendedName>
        <fullName evidence="1">2EXR domain-containing protein</fullName>
    </recommendedName>
</protein>
<dbReference type="Proteomes" id="UP001174936">
    <property type="component" value="Unassembled WGS sequence"/>
</dbReference>
<dbReference type="InterPro" id="IPR045518">
    <property type="entry name" value="2EXR"/>
</dbReference>
<keyword evidence="3" id="KW-1185">Reference proteome</keyword>
<accession>A0AA39YTM5</accession>
<dbReference type="EMBL" id="JAULSV010000001">
    <property type="protein sequence ID" value="KAK0657210.1"/>
    <property type="molecule type" value="Genomic_DNA"/>
</dbReference>
<proteinExistence type="predicted"/>
<reference evidence="2" key="1">
    <citation type="submission" date="2023-06" db="EMBL/GenBank/DDBJ databases">
        <title>Genome-scale phylogeny and comparative genomics of the fungal order Sordariales.</title>
        <authorList>
            <consortium name="Lawrence Berkeley National Laboratory"/>
            <person name="Hensen N."/>
            <person name="Bonometti L."/>
            <person name="Westerberg I."/>
            <person name="Brannstrom I.O."/>
            <person name="Guillou S."/>
            <person name="Cros-Aarteil S."/>
            <person name="Calhoun S."/>
            <person name="Haridas S."/>
            <person name="Kuo A."/>
            <person name="Mondo S."/>
            <person name="Pangilinan J."/>
            <person name="Riley R."/>
            <person name="Labutti K."/>
            <person name="Andreopoulos B."/>
            <person name="Lipzen A."/>
            <person name="Chen C."/>
            <person name="Yanf M."/>
            <person name="Daum C."/>
            <person name="Ng V."/>
            <person name="Clum A."/>
            <person name="Steindorff A."/>
            <person name="Ohm R."/>
            <person name="Martin F."/>
            <person name="Silar P."/>
            <person name="Natvig D."/>
            <person name="Lalanne C."/>
            <person name="Gautier V."/>
            <person name="Ament-Velasquez S.L."/>
            <person name="Kruys A."/>
            <person name="Hutchinson M.I."/>
            <person name="Powell A.J."/>
            <person name="Barry K."/>
            <person name="Miller A.N."/>
            <person name="Grigoriev I.V."/>
            <person name="Debuchy R."/>
            <person name="Gladieux P."/>
            <person name="Thoren M.H."/>
            <person name="Johannesson H."/>
        </authorList>
    </citation>
    <scope>NUCLEOTIDE SEQUENCE</scope>
    <source>
        <strain evidence="2">SMH2532-1</strain>
    </source>
</reference>
<name>A0AA39YTM5_9PEZI</name>
<sequence length="126" mass="13925">MISANKYPQIAAHSGTTLNCTSRTTHLNLAAAPLTCSTKMAPKTFHPFPWLPPELRDMIWDFAIRPDRPGVHFFTILDDWVESDEDAMKYHTLQPASESTTLAMAYGEGAASDPHNYSTSLIDSGL</sequence>